<evidence type="ECO:0000259" key="10">
    <source>
        <dbReference type="Pfam" id="PF06974"/>
    </source>
</evidence>
<dbReference type="HOGENOM" id="CLU_021250_0_0_1"/>
<dbReference type="PANTHER" id="PTHR31650">
    <property type="entry name" value="O-ACYLTRANSFERASE (WSD1-LIKE) FAMILY PROTEIN"/>
    <property type="match status" value="1"/>
</dbReference>
<sequence length="547" mass="62023">MAAKRRLSMSMDDLSRRIGEIEASQKKGLMSGAFGSWLEAEWDYQKHMLPGVDNMWFLLERGTDFNPVCAGIYTFKEEIDLKVITRSWKAMTDRYPIYRQKVTGLGRRFHTARLRDDPDFDVRKAVRVIHMKDGKNGKADLEDEMARFVAQEWDLSRPLWEVEMLYNYRDDTGAKCALITRAHHALSDGQGFIMSQLFTTSARPMIEQKLNGVAKKVNNLENGKAKISDLPVNGLGKRLQPLDPFIPSLVVTFIFWALWILFTCVRILYDVYAATRYGIMFLTFHRRGLRYDGPRPEEREFSFSEAVSLQDIKVIQKAFQSSKRRITLNDVMCAVVVKTVGEYFDSIGETKDKRISFFIPISIRTPSDSRMKNLSTGGTTFFNAHPQSTQDLIYSCHDEMQKLKTAFWPIIAFQFLEWVYRIPVLFPGSASLVEWVLSSFHGVLTNVPGPPMPIDIDGVEILRWAASPPQAGKGTLGLGMISYNGHLIWTVTADKTPHHEGIARKLTAGFRQTFVEFLAEARALEDKKIIGDGVNGAVNGAGKVHDD</sequence>
<dbReference type="Proteomes" id="UP000027265">
    <property type="component" value="Unassembled WGS sequence"/>
</dbReference>
<protein>
    <submittedName>
        <fullName evidence="11">Uncharacterized protein</fullName>
    </submittedName>
</protein>
<feature type="domain" description="O-acyltransferase WSD1-like N-terminal" evidence="9">
    <location>
        <begin position="81"/>
        <end position="217"/>
    </location>
</feature>
<comment type="similarity">
    <text evidence="5">In the N-terminal section; belongs to the long-chain O-acyltransferase family.</text>
</comment>
<comment type="catalytic activity">
    <reaction evidence="7">
        <text>an acyl-CoA + a 1,2-diacyl-sn-glycerol = a triacyl-sn-glycerol + CoA</text>
        <dbReference type="Rhea" id="RHEA:10868"/>
        <dbReference type="ChEBI" id="CHEBI:17815"/>
        <dbReference type="ChEBI" id="CHEBI:57287"/>
        <dbReference type="ChEBI" id="CHEBI:58342"/>
        <dbReference type="ChEBI" id="CHEBI:64615"/>
        <dbReference type="EC" id="2.3.1.20"/>
    </reaction>
</comment>
<proteinExistence type="inferred from homology"/>
<evidence type="ECO:0000313" key="11">
    <source>
        <dbReference type="EMBL" id="KDQ60054.1"/>
    </source>
</evidence>
<keyword evidence="8" id="KW-1133">Transmembrane helix</keyword>
<comment type="pathway">
    <text evidence="1">Glycerolipid metabolism; triacylglycerol biosynthesis.</text>
</comment>
<dbReference type="InterPro" id="IPR004255">
    <property type="entry name" value="O-acyltransferase_WSD1_N"/>
</dbReference>
<evidence type="ECO:0000256" key="1">
    <source>
        <dbReference type="ARBA" id="ARBA00004771"/>
    </source>
</evidence>
<dbReference type="GO" id="GO:0019432">
    <property type="term" value="P:triglyceride biosynthetic process"/>
    <property type="evidence" value="ECO:0007669"/>
    <property type="project" value="UniProtKB-UniPathway"/>
</dbReference>
<accession>A0A067PZC8</accession>
<name>A0A067PZC8_9AGAM</name>
<keyword evidence="12" id="KW-1185">Reference proteome</keyword>
<organism evidence="11 12">
    <name type="scientific">Jaapia argillacea MUCL 33604</name>
    <dbReference type="NCBI Taxonomy" id="933084"/>
    <lineage>
        <taxon>Eukaryota</taxon>
        <taxon>Fungi</taxon>
        <taxon>Dikarya</taxon>
        <taxon>Basidiomycota</taxon>
        <taxon>Agaricomycotina</taxon>
        <taxon>Agaricomycetes</taxon>
        <taxon>Agaricomycetidae</taxon>
        <taxon>Jaapiales</taxon>
        <taxon>Jaapiaceae</taxon>
        <taxon>Jaapia</taxon>
    </lineage>
</organism>
<evidence type="ECO:0000259" key="9">
    <source>
        <dbReference type="Pfam" id="PF03007"/>
    </source>
</evidence>
<dbReference type="InParanoid" id="A0A067PZC8"/>
<evidence type="ECO:0000256" key="5">
    <source>
        <dbReference type="ARBA" id="ARBA00024360"/>
    </source>
</evidence>
<evidence type="ECO:0000256" key="3">
    <source>
        <dbReference type="ARBA" id="ARBA00022679"/>
    </source>
</evidence>
<evidence type="ECO:0000256" key="4">
    <source>
        <dbReference type="ARBA" id="ARBA00023315"/>
    </source>
</evidence>
<gene>
    <name evidence="11" type="ORF">JAAARDRAFT_56054</name>
</gene>
<dbReference type="Pfam" id="PF06974">
    <property type="entry name" value="WS_DGAT_C"/>
    <property type="match status" value="1"/>
</dbReference>
<evidence type="ECO:0000256" key="2">
    <source>
        <dbReference type="ARBA" id="ARBA00005189"/>
    </source>
</evidence>
<keyword evidence="8" id="KW-0472">Membrane</keyword>
<dbReference type="GO" id="GO:0004144">
    <property type="term" value="F:diacylglycerol O-acyltransferase activity"/>
    <property type="evidence" value="ECO:0007669"/>
    <property type="project" value="UniProtKB-EC"/>
</dbReference>
<dbReference type="STRING" id="933084.A0A067PZC8"/>
<feature type="domain" description="O-acyltransferase WSD1 C-terminal" evidence="10">
    <location>
        <begin position="387"/>
        <end position="496"/>
    </location>
</feature>
<dbReference type="InterPro" id="IPR045034">
    <property type="entry name" value="O-acyltransferase_WSD1-like"/>
</dbReference>
<keyword evidence="4" id="KW-0012">Acyltransferase</keyword>
<keyword evidence="3" id="KW-0808">Transferase</keyword>
<dbReference type="GO" id="GO:0047196">
    <property type="term" value="F:long-chain-alcohol O-fatty-acyltransferase activity"/>
    <property type="evidence" value="ECO:0007669"/>
    <property type="project" value="UniProtKB-EC"/>
</dbReference>
<reference evidence="12" key="1">
    <citation type="journal article" date="2014" name="Proc. Natl. Acad. Sci. U.S.A.">
        <title>Extensive sampling of basidiomycete genomes demonstrates inadequacy of the white-rot/brown-rot paradigm for wood decay fungi.</title>
        <authorList>
            <person name="Riley R."/>
            <person name="Salamov A.A."/>
            <person name="Brown D.W."/>
            <person name="Nagy L.G."/>
            <person name="Floudas D."/>
            <person name="Held B.W."/>
            <person name="Levasseur A."/>
            <person name="Lombard V."/>
            <person name="Morin E."/>
            <person name="Otillar R."/>
            <person name="Lindquist E.A."/>
            <person name="Sun H."/>
            <person name="LaButti K.M."/>
            <person name="Schmutz J."/>
            <person name="Jabbour D."/>
            <person name="Luo H."/>
            <person name="Baker S.E."/>
            <person name="Pisabarro A.G."/>
            <person name="Walton J.D."/>
            <person name="Blanchette R.A."/>
            <person name="Henrissat B."/>
            <person name="Martin F."/>
            <person name="Cullen D."/>
            <person name="Hibbett D.S."/>
            <person name="Grigoriev I.V."/>
        </authorList>
    </citation>
    <scope>NUCLEOTIDE SEQUENCE [LARGE SCALE GENOMIC DNA]</scope>
    <source>
        <strain evidence="12">MUCL 33604</strain>
    </source>
</reference>
<feature type="transmembrane region" description="Helical" evidence="8">
    <location>
        <begin position="245"/>
        <end position="269"/>
    </location>
</feature>
<evidence type="ECO:0000256" key="8">
    <source>
        <dbReference type="SAM" id="Phobius"/>
    </source>
</evidence>
<evidence type="ECO:0000313" key="12">
    <source>
        <dbReference type="Proteomes" id="UP000027265"/>
    </source>
</evidence>
<dbReference type="AlphaFoldDB" id="A0A067PZC8"/>
<evidence type="ECO:0000256" key="6">
    <source>
        <dbReference type="ARBA" id="ARBA00047604"/>
    </source>
</evidence>
<dbReference type="UniPathway" id="UPA00282"/>
<dbReference type="Gene3D" id="3.30.559.10">
    <property type="entry name" value="Chloramphenicol acetyltransferase-like domain"/>
    <property type="match status" value="1"/>
</dbReference>
<comment type="catalytic activity">
    <reaction evidence="6">
        <text>a long chain fatty alcohol + a fatty acyl-CoA = a long-chain alcohol wax ester + CoA</text>
        <dbReference type="Rhea" id="RHEA:38443"/>
        <dbReference type="ChEBI" id="CHEBI:17135"/>
        <dbReference type="ChEBI" id="CHEBI:57287"/>
        <dbReference type="ChEBI" id="CHEBI:77636"/>
        <dbReference type="ChEBI" id="CHEBI:235323"/>
        <dbReference type="EC" id="2.3.1.75"/>
    </reaction>
</comment>
<dbReference type="InterPro" id="IPR009721">
    <property type="entry name" value="O-acyltransferase_WSD1_C"/>
</dbReference>
<comment type="pathway">
    <text evidence="2">Lipid metabolism.</text>
</comment>
<dbReference type="GO" id="GO:0005886">
    <property type="term" value="C:plasma membrane"/>
    <property type="evidence" value="ECO:0007669"/>
    <property type="project" value="TreeGrafter"/>
</dbReference>
<evidence type="ECO:0000256" key="7">
    <source>
        <dbReference type="ARBA" id="ARBA00048109"/>
    </source>
</evidence>
<dbReference type="SUPFAM" id="SSF52777">
    <property type="entry name" value="CoA-dependent acyltransferases"/>
    <property type="match status" value="1"/>
</dbReference>
<dbReference type="InterPro" id="IPR023213">
    <property type="entry name" value="CAT-like_dom_sf"/>
</dbReference>
<dbReference type="OrthoDB" id="619536at2759"/>
<dbReference type="EMBL" id="KL197714">
    <property type="protein sequence ID" value="KDQ60054.1"/>
    <property type="molecule type" value="Genomic_DNA"/>
</dbReference>
<keyword evidence="8" id="KW-0812">Transmembrane</keyword>
<dbReference type="Pfam" id="PF03007">
    <property type="entry name" value="WS_DGAT_cat"/>
    <property type="match status" value="1"/>
</dbReference>
<dbReference type="PANTHER" id="PTHR31650:SF1">
    <property type="entry name" value="WAX ESTER SYNTHASE_DIACYLGLYCEROL ACYLTRANSFERASE 4-RELATED"/>
    <property type="match status" value="1"/>
</dbReference>